<dbReference type="InterPro" id="IPR006674">
    <property type="entry name" value="HD_domain"/>
</dbReference>
<dbReference type="CDD" id="cd04899">
    <property type="entry name" value="ACT_ACR-UUR-like_2"/>
    <property type="match status" value="1"/>
</dbReference>
<dbReference type="Pfam" id="PF08335">
    <property type="entry name" value="GlnD_UR_UTase"/>
    <property type="match status" value="1"/>
</dbReference>
<dbReference type="RefSeq" id="WP_369058001.1">
    <property type="nucleotide sequence ID" value="NZ_CP158375.1"/>
</dbReference>
<keyword evidence="1 7" id="KW-0808">Transferase</keyword>
<dbReference type="PROSITE" id="PS51671">
    <property type="entry name" value="ACT"/>
    <property type="match status" value="2"/>
</dbReference>
<dbReference type="SMART" id="SM00471">
    <property type="entry name" value="HDc"/>
    <property type="match status" value="1"/>
</dbReference>
<dbReference type="AlphaFoldDB" id="A0AB39KP34"/>
<evidence type="ECO:0000259" key="8">
    <source>
        <dbReference type="PROSITE" id="PS51671"/>
    </source>
</evidence>
<feature type="region of interest" description="Uridylyltransferase" evidence="7">
    <location>
        <begin position="1"/>
        <end position="382"/>
    </location>
</feature>
<organism evidence="10">
    <name type="scientific">Caulobacter sp. 73W</name>
    <dbReference type="NCBI Taxonomy" id="3161137"/>
    <lineage>
        <taxon>Bacteria</taxon>
        <taxon>Pseudomonadati</taxon>
        <taxon>Pseudomonadota</taxon>
        <taxon>Alphaproteobacteria</taxon>
        <taxon>Caulobacterales</taxon>
        <taxon>Caulobacteraceae</taxon>
        <taxon>Caulobacter</taxon>
    </lineage>
</organism>
<dbReference type="CDD" id="cd05401">
    <property type="entry name" value="NT_GlnE_GlnD_like"/>
    <property type="match status" value="1"/>
</dbReference>
<keyword evidence="6 7" id="KW-0511">Multifunctional enzyme</keyword>
<dbReference type="PIRSF" id="PIRSF006288">
    <property type="entry name" value="PII_uridyltransf"/>
    <property type="match status" value="1"/>
</dbReference>
<comment type="function">
    <text evidence="7">Modifies, by uridylylation and deuridylylation, the PII regulatory proteins (GlnB and homologs), in response to the nitrogen status of the cell that GlnD senses through the glutamine level. Under low glutamine levels, catalyzes the conversion of the PII proteins and UTP to PII-UMP and PPi, while under higher glutamine levels, GlnD hydrolyzes PII-UMP to PII and UMP (deuridylylation). Thus, controls uridylylation state and activity of the PII proteins, and plays an important role in the regulation of nitrogen metabolism.</text>
</comment>
<accession>A0AB39KP34</accession>
<dbReference type="SUPFAM" id="SSF81301">
    <property type="entry name" value="Nucleotidyltransferase"/>
    <property type="match status" value="1"/>
</dbReference>
<dbReference type="CDD" id="cd04900">
    <property type="entry name" value="ACT_UUR-like_1"/>
    <property type="match status" value="1"/>
</dbReference>
<gene>
    <name evidence="7" type="primary">glnD</name>
    <name evidence="10" type="ORF">ABOZ73_09920</name>
</gene>
<dbReference type="GO" id="GO:0008081">
    <property type="term" value="F:phosphoric diester hydrolase activity"/>
    <property type="evidence" value="ECO:0007669"/>
    <property type="project" value="UniProtKB-UniRule"/>
</dbReference>
<evidence type="ECO:0000259" key="9">
    <source>
        <dbReference type="PROSITE" id="PS51831"/>
    </source>
</evidence>
<evidence type="ECO:0000256" key="6">
    <source>
        <dbReference type="ARBA" id="ARBA00023268"/>
    </source>
</evidence>
<comment type="caution">
    <text evidence="7">Lacks conserved residue(s) required for the propagation of feature annotation.</text>
</comment>
<dbReference type="GO" id="GO:0006808">
    <property type="term" value="P:regulation of nitrogen utilization"/>
    <property type="evidence" value="ECO:0007669"/>
    <property type="project" value="UniProtKB-UniRule"/>
</dbReference>
<dbReference type="InterPro" id="IPR003607">
    <property type="entry name" value="HD/PDEase_dom"/>
</dbReference>
<dbReference type="InterPro" id="IPR002912">
    <property type="entry name" value="ACT_dom"/>
</dbReference>
<feature type="domain" description="ACT" evidence="8">
    <location>
        <begin position="852"/>
        <end position="935"/>
    </location>
</feature>
<evidence type="ECO:0000256" key="2">
    <source>
        <dbReference type="ARBA" id="ARBA00022695"/>
    </source>
</evidence>
<dbReference type="InterPro" id="IPR045865">
    <property type="entry name" value="ACT-like_dom_sf"/>
</dbReference>
<keyword evidence="5 7" id="KW-0460">Magnesium</keyword>
<dbReference type="EMBL" id="CP158375">
    <property type="protein sequence ID" value="XDO95148.1"/>
    <property type="molecule type" value="Genomic_DNA"/>
</dbReference>
<comment type="cofactor">
    <cofactor evidence="7">
        <name>Mg(2+)</name>
        <dbReference type="ChEBI" id="CHEBI:18420"/>
    </cofactor>
</comment>
<comment type="activity regulation">
    <text evidence="7">Uridylyltransferase (UTase) activity is inhibited by glutamine, while glutamine activates uridylyl-removing (UR) activity.</text>
</comment>
<evidence type="ECO:0000256" key="5">
    <source>
        <dbReference type="ARBA" id="ARBA00022842"/>
    </source>
</evidence>
<proteinExistence type="inferred from homology"/>
<dbReference type="SUPFAM" id="SSF55021">
    <property type="entry name" value="ACT-like"/>
    <property type="match status" value="2"/>
</dbReference>
<reference evidence="10" key="1">
    <citation type="submission" date="2024-06" db="EMBL/GenBank/DDBJ databases">
        <title>Caulobacter inopinatus, sp. nov.</title>
        <authorList>
            <person name="Donachie S.P."/>
        </authorList>
    </citation>
    <scope>NUCLEOTIDE SEQUENCE</scope>
    <source>
        <strain evidence="10">73W</strain>
    </source>
</reference>
<sequence>MPPRLRPTRLEHVVDGAALRTRLSAAALEAEGNQAEQRSRAIEILKGALFRGRMIVKERLENGAGGIETARLLCGVTDEVVTALYDFTTVHIFRARNPTEGERLALLAVGGYGRGVLAPFSDLDLLFLRPYKQTPHAESVIEFMLYALWDLGFKVGHASRTIEECLRLSREDYTIRTSILEARRLTGDAALAEDLKHRFREEVMKGTNAAFVAAKLKERDDRQLKAGLSRYMVEPNIKEGKGGLRDLHTLMWIAEYIYAVENPDEVFRLEIFDRREVRAFVRAFDFLHAVRAHLHFTTGRPEERLTFDLQPEVARRMGYGDRGGPGGDTPAVERFMRRYFLIAKEVGALTRAFSAKLEAEQFKREPKGLSRFIPAARPKRKALDRPGFHEENGRLNVDGREVFERDPVDMIRLFKIADERDLDIHPDAFTALTRCLPLITSKVRRDPAAAEAFLSVLARGKQTYATLTRMNDSGVLGRFVPEFGRVVGQMQFNMYHSYTVDEHTLRAIGVIGDLAEGRLAEDHPLSASIMPLIQDRESLFLAMLLHDTGKGGVGGQEKAGARAARSACERLGVERSKVELVAWLVEHHLVMSDYAQKRDVADPQTVAAFARIVENPERLRLLLVLTVADIRAVGPGVWNGWKGQLLRELYGATEATFRGGRGSDPAGAARRHHAGTAQAARAVLAEADPAANGWAAAMEDAYFSAFQAEEHLAHAALSRRAALHGGAAAEARIRSDRNAAEIVVAAQDRRGLFADLALALASLGANVVGARVFTSRQGLALDVFHVQDAAGAPYGCDNTRALPRLVEALESAARGEPSQLEPRRNLDLGRTAAFAIAPSVAIDNDASEDATVVEASGRDRAGLLEALARTLSAAELSIQSAHIDGYGERAVDAFYVQTAEGGKLTDARKRKALKGALTSVLEEGEAAAKAGRLQRARASVAR</sequence>
<dbReference type="PANTHER" id="PTHR47320">
    <property type="entry name" value="BIFUNCTIONAL URIDYLYLTRANSFERASE/URIDYLYL-REMOVING ENZYME"/>
    <property type="match status" value="1"/>
</dbReference>
<comment type="domain">
    <text evidence="7">Has four distinct domains: an N-terminal nucleotidyltransferase (NT) domain responsible for UTase activity, a central HD domain that encodes UR activity, and two C-terminal ACT domains that seem to have a role in glutamine sensing.</text>
</comment>
<dbReference type="Gene3D" id="3.30.460.10">
    <property type="entry name" value="Beta Polymerase, domain 2"/>
    <property type="match status" value="1"/>
</dbReference>
<feature type="domain" description="HD" evidence="9">
    <location>
        <begin position="500"/>
        <end position="622"/>
    </location>
</feature>
<dbReference type="NCBIfam" id="TIGR01693">
    <property type="entry name" value="UTase_glnD"/>
    <property type="match status" value="1"/>
</dbReference>
<keyword evidence="4 7" id="KW-0378">Hydrolase</keyword>
<dbReference type="Gene3D" id="1.10.3090.10">
    <property type="entry name" value="cca-adding enzyme, domain 2"/>
    <property type="match status" value="1"/>
</dbReference>
<feature type="domain" description="ACT" evidence="8">
    <location>
        <begin position="741"/>
        <end position="827"/>
    </location>
</feature>
<dbReference type="HAMAP" id="MF_00277">
    <property type="entry name" value="PII_uridylyl_transf"/>
    <property type="match status" value="1"/>
</dbReference>
<evidence type="ECO:0000256" key="3">
    <source>
        <dbReference type="ARBA" id="ARBA00022737"/>
    </source>
</evidence>
<dbReference type="NCBIfam" id="NF003467">
    <property type="entry name" value="PRK05092.1"/>
    <property type="match status" value="1"/>
</dbReference>
<dbReference type="SUPFAM" id="SSF81593">
    <property type="entry name" value="Nucleotidyltransferase substrate binding subunit/domain"/>
    <property type="match status" value="1"/>
</dbReference>
<dbReference type="EC" id="2.7.7.59" evidence="7"/>
<keyword evidence="2 7" id="KW-0548">Nucleotidyltransferase</keyword>
<dbReference type="PANTHER" id="PTHR47320:SF1">
    <property type="entry name" value="BIFUNCTIONAL URIDYLYLTRANSFERASE_URIDYLYL-REMOVING ENZYME"/>
    <property type="match status" value="1"/>
</dbReference>
<name>A0AB39KP34_9CAUL</name>
<dbReference type="GO" id="GO:0008773">
    <property type="term" value="F:[protein-PII] uridylyltransferase activity"/>
    <property type="evidence" value="ECO:0007669"/>
    <property type="project" value="UniProtKB-UniRule"/>
</dbReference>
<dbReference type="InterPro" id="IPR010043">
    <property type="entry name" value="UTase/UR"/>
</dbReference>
<dbReference type="SUPFAM" id="SSF81891">
    <property type="entry name" value="Poly A polymerase C-terminal region-like"/>
    <property type="match status" value="1"/>
</dbReference>
<comment type="catalytic activity">
    <reaction evidence="7">
        <text>[protein-PII]-uridylyl-L-tyrosine + H2O = [protein-PII]-L-tyrosine + UMP + H(+)</text>
        <dbReference type="Rhea" id="RHEA:48600"/>
        <dbReference type="Rhea" id="RHEA-COMP:12147"/>
        <dbReference type="Rhea" id="RHEA-COMP:12148"/>
        <dbReference type="ChEBI" id="CHEBI:15377"/>
        <dbReference type="ChEBI" id="CHEBI:15378"/>
        <dbReference type="ChEBI" id="CHEBI:46858"/>
        <dbReference type="ChEBI" id="CHEBI:57865"/>
        <dbReference type="ChEBI" id="CHEBI:90602"/>
    </reaction>
</comment>
<evidence type="ECO:0000256" key="1">
    <source>
        <dbReference type="ARBA" id="ARBA00022679"/>
    </source>
</evidence>
<comment type="catalytic activity">
    <reaction evidence="7">
        <text>[protein-PII]-L-tyrosine + UTP = [protein-PII]-uridylyl-L-tyrosine + diphosphate</text>
        <dbReference type="Rhea" id="RHEA:13673"/>
        <dbReference type="Rhea" id="RHEA-COMP:12147"/>
        <dbReference type="Rhea" id="RHEA-COMP:12148"/>
        <dbReference type="ChEBI" id="CHEBI:33019"/>
        <dbReference type="ChEBI" id="CHEBI:46398"/>
        <dbReference type="ChEBI" id="CHEBI:46858"/>
        <dbReference type="ChEBI" id="CHEBI:90602"/>
        <dbReference type="EC" id="2.7.7.59"/>
    </reaction>
</comment>
<dbReference type="InterPro" id="IPR043519">
    <property type="entry name" value="NT_sf"/>
</dbReference>
<dbReference type="PROSITE" id="PS51831">
    <property type="entry name" value="HD"/>
    <property type="match status" value="1"/>
</dbReference>
<evidence type="ECO:0000256" key="4">
    <source>
        <dbReference type="ARBA" id="ARBA00022801"/>
    </source>
</evidence>
<dbReference type="EC" id="3.1.4.-" evidence="7"/>
<dbReference type="Pfam" id="PF01966">
    <property type="entry name" value="HD"/>
    <property type="match status" value="1"/>
</dbReference>
<evidence type="ECO:0000256" key="7">
    <source>
        <dbReference type="HAMAP-Rule" id="MF_00277"/>
    </source>
</evidence>
<comment type="similarity">
    <text evidence="7">Belongs to the GlnD family.</text>
</comment>
<protein>
    <recommendedName>
        <fullName evidence="7">Bifunctional uridylyltransferase/uridylyl-removing enzyme</fullName>
        <shortName evidence="7">UTase/UR</shortName>
    </recommendedName>
    <alternativeName>
        <fullName evidence="7">Bifunctional [protein-PII] modification enzyme</fullName>
    </alternativeName>
    <alternativeName>
        <fullName evidence="7">Bifunctional nitrogen sensor protein</fullName>
    </alternativeName>
    <domain>
        <recommendedName>
            <fullName evidence="7">[Protein-PII] uridylyltransferase</fullName>
            <shortName evidence="7">PII uridylyltransferase</shortName>
            <shortName evidence="7">UTase</shortName>
            <ecNumber evidence="7">2.7.7.59</ecNumber>
        </recommendedName>
    </domain>
    <domain>
        <recommendedName>
            <fullName evidence="7">[Protein-PII]-UMP uridylyl-removing enzyme</fullName>
            <shortName evidence="7">UR</shortName>
            <ecNumber evidence="7">3.1.4.-</ecNumber>
        </recommendedName>
    </domain>
</protein>
<keyword evidence="3" id="KW-0677">Repeat</keyword>
<dbReference type="InterPro" id="IPR013546">
    <property type="entry name" value="PII_UdlTrfase/GS_AdlTrfase"/>
</dbReference>
<evidence type="ECO:0000313" key="10">
    <source>
        <dbReference type="EMBL" id="XDO95148.1"/>
    </source>
</evidence>